<reference evidence="1" key="1">
    <citation type="submission" date="2022-04" db="EMBL/GenBank/DDBJ databases">
        <title>Jade perch genome.</title>
        <authorList>
            <person name="Chao B."/>
        </authorList>
    </citation>
    <scope>NUCLEOTIDE SEQUENCE</scope>
    <source>
        <strain evidence="1">CB-2022</strain>
    </source>
</reference>
<name>A0ACB8W9P3_9TELE</name>
<proteinExistence type="predicted"/>
<sequence length="93" mass="10755">MFQELSCEESDAIQIAKTVTQTIAYLHCCLNPVLYAFVGVKFRNHFRRIIQDLWCLGKKYIAPRRFSRVTSDFYMSTRRSVDGSSDNGSSFTM</sequence>
<accession>A0ACB8W9P3</accession>
<keyword evidence="2" id="KW-1185">Reference proteome</keyword>
<comment type="caution">
    <text evidence="1">The sequence shown here is derived from an EMBL/GenBank/DDBJ whole genome shotgun (WGS) entry which is preliminary data.</text>
</comment>
<evidence type="ECO:0000313" key="2">
    <source>
        <dbReference type="Proteomes" id="UP000831701"/>
    </source>
</evidence>
<protein>
    <submittedName>
        <fullName evidence="1">Uncharacterized protein</fullName>
    </submittedName>
</protein>
<evidence type="ECO:0000313" key="1">
    <source>
        <dbReference type="EMBL" id="KAI3363982.1"/>
    </source>
</evidence>
<organism evidence="1 2">
    <name type="scientific">Scortum barcoo</name>
    <name type="common">barcoo grunter</name>
    <dbReference type="NCBI Taxonomy" id="214431"/>
    <lineage>
        <taxon>Eukaryota</taxon>
        <taxon>Metazoa</taxon>
        <taxon>Chordata</taxon>
        <taxon>Craniata</taxon>
        <taxon>Vertebrata</taxon>
        <taxon>Euteleostomi</taxon>
        <taxon>Actinopterygii</taxon>
        <taxon>Neopterygii</taxon>
        <taxon>Teleostei</taxon>
        <taxon>Neoteleostei</taxon>
        <taxon>Acanthomorphata</taxon>
        <taxon>Eupercaria</taxon>
        <taxon>Centrarchiformes</taxon>
        <taxon>Terapontoidei</taxon>
        <taxon>Terapontidae</taxon>
        <taxon>Scortum</taxon>
    </lineage>
</organism>
<dbReference type="Proteomes" id="UP000831701">
    <property type="component" value="Chromosome 13"/>
</dbReference>
<gene>
    <name evidence="1" type="ORF">L3Q82_001579</name>
</gene>
<dbReference type="EMBL" id="CM041543">
    <property type="protein sequence ID" value="KAI3363982.1"/>
    <property type="molecule type" value="Genomic_DNA"/>
</dbReference>